<organism evidence="2 3">
    <name type="scientific">Leptolyngbya subtilissima DQ-A4</name>
    <dbReference type="NCBI Taxonomy" id="2933933"/>
    <lineage>
        <taxon>Bacteria</taxon>
        <taxon>Bacillati</taxon>
        <taxon>Cyanobacteriota</taxon>
        <taxon>Cyanophyceae</taxon>
        <taxon>Leptolyngbyales</taxon>
        <taxon>Leptolyngbyaceae</taxon>
        <taxon>Leptolyngbya group</taxon>
        <taxon>Leptolyngbya</taxon>
    </lineage>
</organism>
<dbReference type="InterPro" id="IPR036866">
    <property type="entry name" value="RibonucZ/Hydroxyglut_hydro"/>
</dbReference>
<dbReference type="EMBL" id="JAMPKX010000008">
    <property type="protein sequence ID" value="MEP0948627.1"/>
    <property type="molecule type" value="Genomic_DNA"/>
</dbReference>
<dbReference type="Proteomes" id="UP001482513">
    <property type="component" value="Unassembled WGS sequence"/>
</dbReference>
<feature type="domain" description="Metallo-beta-lactamase" evidence="1">
    <location>
        <begin position="43"/>
        <end position="247"/>
    </location>
</feature>
<dbReference type="PANTHER" id="PTHR42663">
    <property type="entry name" value="HYDROLASE C777.06C-RELATED-RELATED"/>
    <property type="match status" value="1"/>
</dbReference>
<protein>
    <submittedName>
        <fullName evidence="2">MBL fold metallo-hydrolase</fullName>
    </submittedName>
</protein>
<name>A0ABV0K7E1_9CYAN</name>
<evidence type="ECO:0000259" key="1">
    <source>
        <dbReference type="Pfam" id="PF12706"/>
    </source>
</evidence>
<dbReference type="Pfam" id="PF12706">
    <property type="entry name" value="Lactamase_B_2"/>
    <property type="match status" value="1"/>
</dbReference>
<proteinExistence type="predicted"/>
<sequence>MAELTEQFLVRFWGVRGSIACPGPSTVRYGGNTSCVEMLVGGHRLIFDGGTGLRELGLSLLAEMPVEANMFFTHSHWDHIQGFPFFVPAFVRGNRFNIYGAIAPNGSTIEQRLNDQMLHPNFPVPLQVMGADLKFCDIEVGETLHIGDITIENALLNHPGEAVGYRVTWQNQVAAYITDTEHYPDRLDDNAVWLARNADVMIYDATYTDDEYNDPKSSKVSWGHSTWQEAVKVAKAAGVKTLVIFHHDPAHDDDFMDQIAVQTKAAFPGAVVAKEGMVLDLTAARATLPSKAIGTKALGNYSSSLEAMHLEPDPS</sequence>
<comment type="caution">
    <text evidence="2">The sequence shown here is derived from an EMBL/GenBank/DDBJ whole genome shotgun (WGS) entry which is preliminary data.</text>
</comment>
<dbReference type="RefSeq" id="WP_190706229.1">
    <property type="nucleotide sequence ID" value="NZ_JAMPKX010000008.1"/>
</dbReference>
<dbReference type="SUPFAM" id="SSF56281">
    <property type="entry name" value="Metallo-hydrolase/oxidoreductase"/>
    <property type="match status" value="1"/>
</dbReference>
<gene>
    <name evidence="2" type="ORF">NC992_17215</name>
</gene>
<reference evidence="2 3" key="1">
    <citation type="submission" date="2022-04" db="EMBL/GenBank/DDBJ databases">
        <title>Positive selection, recombination, and allopatry shape intraspecific diversity of widespread and dominant cyanobacteria.</title>
        <authorList>
            <person name="Wei J."/>
            <person name="Shu W."/>
            <person name="Hu C."/>
        </authorList>
    </citation>
    <scope>NUCLEOTIDE SEQUENCE [LARGE SCALE GENOMIC DNA]</scope>
    <source>
        <strain evidence="2 3">DQ-A4</strain>
    </source>
</reference>
<evidence type="ECO:0000313" key="2">
    <source>
        <dbReference type="EMBL" id="MEP0948627.1"/>
    </source>
</evidence>
<keyword evidence="3" id="KW-1185">Reference proteome</keyword>
<dbReference type="CDD" id="cd07715">
    <property type="entry name" value="TaR3-like_MBL-fold"/>
    <property type="match status" value="1"/>
</dbReference>
<dbReference type="InterPro" id="IPR001279">
    <property type="entry name" value="Metallo-B-lactamas"/>
</dbReference>
<evidence type="ECO:0000313" key="3">
    <source>
        <dbReference type="Proteomes" id="UP001482513"/>
    </source>
</evidence>
<dbReference type="PANTHER" id="PTHR42663:SF4">
    <property type="entry name" value="SLL1036 PROTEIN"/>
    <property type="match status" value="1"/>
</dbReference>
<dbReference type="Gene3D" id="3.60.15.10">
    <property type="entry name" value="Ribonuclease Z/Hydroxyacylglutathione hydrolase-like"/>
    <property type="match status" value="1"/>
</dbReference>
<accession>A0ABV0K7E1</accession>